<name>A0ABM3W426_ERIEU</name>
<dbReference type="PANTHER" id="PTHR11437:SF11">
    <property type="entry name" value="INACTIVE RIBONUCLEASE-LIKE PROTEIN 13-RELATED"/>
    <property type="match status" value="1"/>
</dbReference>
<dbReference type="Pfam" id="PF00074">
    <property type="entry name" value="RnaseA"/>
    <property type="match status" value="1"/>
</dbReference>
<comment type="similarity">
    <text evidence="2">Belongs to the pancreatic ribonuclease family.</text>
</comment>
<evidence type="ECO:0000256" key="1">
    <source>
        <dbReference type="ARBA" id="ARBA00004613"/>
    </source>
</evidence>
<reference evidence="6" key="1">
    <citation type="submission" date="2025-08" db="UniProtKB">
        <authorList>
            <consortium name="RefSeq"/>
        </authorList>
    </citation>
    <scope>IDENTIFICATION</scope>
</reference>
<feature type="domain" description="Ribonuclease A-domain" evidence="4">
    <location>
        <begin position="87"/>
        <end position="205"/>
    </location>
</feature>
<evidence type="ECO:0000256" key="2">
    <source>
        <dbReference type="ARBA" id="ARBA00005600"/>
    </source>
</evidence>
<dbReference type="CDD" id="cd00163">
    <property type="entry name" value="RNase_A"/>
    <property type="match status" value="1"/>
</dbReference>
<dbReference type="Proteomes" id="UP001652624">
    <property type="component" value="Chromosome 16"/>
</dbReference>
<dbReference type="InterPro" id="IPR001427">
    <property type="entry name" value="RNaseA"/>
</dbReference>
<sequence length="211" mass="24087">MFWFSLITPVHPPEQTENCGFPGSLPSVLFVCYTRSGQRLLASHLKTGWTSVSVISGRMKSAVIWLPFLQLVLKPTLVMDYGMNEATKKFRLINVDYPKVRFSEGFGDYCNGLMAHVRGIKKSWFCPRIHYVVHAPWNALRATCKHSDSFCENFNEYCSFTKDAFPITICTLNKEEPPTSCQYQSTITNQKIYLLCSRKYDADPIGIIGLY</sequence>
<proteinExistence type="inferred from homology"/>
<dbReference type="Gene3D" id="3.10.130.10">
    <property type="entry name" value="Ribonuclease A-like domain"/>
    <property type="match status" value="1"/>
</dbReference>
<keyword evidence="3" id="KW-0964">Secreted</keyword>
<dbReference type="InterPro" id="IPR023412">
    <property type="entry name" value="RNaseA_domain"/>
</dbReference>
<dbReference type="GeneID" id="103126058"/>
<organism evidence="5 6">
    <name type="scientific">Erinaceus europaeus</name>
    <name type="common">Western European hedgehog</name>
    <dbReference type="NCBI Taxonomy" id="9365"/>
    <lineage>
        <taxon>Eukaryota</taxon>
        <taxon>Metazoa</taxon>
        <taxon>Chordata</taxon>
        <taxon>Craniata</taxon>
        <taxon>Vertebrata</taxon>
        <taxon>Euteleostomi</taxon>
        <taxon>Mammalia</taxon>
        <taxon>Eutheria</taxon>
        <taxon>Laurasiatheria</taxon>
        <taxon>Eulipotyphla</taxon>
        <taxon>Erinaceidae</taxon>
        <taxon>Erinaceinae</taxon>
        <taxon>Erinaceus</taxon>
    </lineage>
</organism>
<gene>
    <name evidence="6" type="primary">RNASE13</name>
</gene>
<dbReference type="InterPro" id="IPR036816">
    <property type="entry name" value="RNaseA-like_dom_sf"/>
</dbReference>
<evidence type="ECO:0000256" key="3">
    <source>
        <dbReference type="ARBA" id="ARBA00022525"/>
    </source>
</evidence>
<accession>A0ABM3W426</accession>
<comment type="subcellular location">
    <subcellularLocation>
        <location evidence="1">Secreted</location>
    </subcellularLocation>
</comment>
<dbReference type="PANTHER" id="PTHR11437">
    <property type="entry name" value="RIBONUCLEASE"/>
    <property type="match status" value="1"/>
</dbReference>
<protein>
    <submittedName>
        <fullName evidence="6">Probable inactive ribonuclease-like protein 13 isoform X1</fullName>
    </submittedName>
</protein>
<keyword evidence="5" id="KW-1185">Reference proteome</keyword>
<dbReference type="SUPFAM" id="SSF54076">
    <property type="entry name" value="RNase A-like"/>
    <property type="match status" value="1"/>
</dbReference>
<evidence type="ECO:0000313" key="5">
    <source>
        <dbReference type="Proteomes" id="UP001652624"/>
    </source>
</evidence>
<dbReference type="RefSeq" id="XP_060031335.1">
    <property type="nucleotide sequence ID" value="XM_060175352.1"/>
</dbReference>
<evidence type="ECO:0000313" key="6">
    <source>
        <dbReference type="RefSeq" id="XP_060031335.1"/>
    </source>
</evidence>
<evidence type="ECO:0000259" key="4">
    <source>
        <dbReference type="Pfam" id="PF00074"/>
    </source>
</evidence>